<keyword evidence="5" id="KW-0157">Chromophore</keyword>
<dbReference type="GO" id="GO:0009765">
    <property type="term" value="P:photosynthesis, light harvesting"/>
    <property type="evidence" value="ECO:0007669"/>
    <property type="project" value="InterPro"/>
</dbReference>
<accession>A0A7S0Q4T9</accession>
<evidence type="ECO:0000256" key="2">
    <source>
        <dbReference type="ARBA" id="ARBA00022528"/>
    </source>
</evidence>
<keyword evidence="2" id="KW-0150">Chloroplast</keyword>
<name>A0A7S0Q4T9_9EUKA</name>
<dbReference type="InterPro" id="IPR022796">
    <property type="entry name" value="Chloroa_b-bind"/>
</dbReference>
<protein>
    <submittedName>
        <fullName evidence="6">Uncharacterized protein</fullName>
    </submittedName>
</protein>
<dbReference type="EMBL" id="HBEY01028178">
    <property type="protein sequence ID" value="CAD8609997.1"/>
    <property type="molecule type" value="Transcribed_RNA"/>
</dbReference>
<dbReference type="GO" id="GO:0009507">
    <property type="term" value="C:chloroplast"/>
    <property type="evidence" value="ECO:0007669"/>
    <property type="project" value="UniProtKB-SubCell"/>
</dbReference>
<keyword evidence="4" id="KW-0934">Plastid</keyword>
<evidence type="ECO:0000256" key="5">
    <source>
        <dbReference type="PIRSR" id="PIRSR601344-1"/>
    </source>
</evidence>
<feature type="binding site" evidence="5">
    <location>
        <position position="59"/>
    </location>
    <ligand>
        <name>chlorophyll a</name>
        <dbReference type="ChEBI" id="CHEBI:58416"/>
        <label>1</label>
    </ligand>
</feature>
<feature type="binding site" evidence="5">
    <location>
        <position position="202"/>
    </location>
    <ligand>
        <name>chlorophyll a</name>
        <dbReference type="ChEBI" id="CHEBI:58416"/>
        <label>1</label>
    </ligand>
</feature>
<dbReference type="GO" id="GO:0016168">
    <property type="term" value="F:chlorophyll binding"/>
    <property type="evidence" value="ECO:0007669"/>
    <property type="project" value="UniProtKB-KW"/>
</dbReference>
<feature type="binding site" evidence="5">
    <location>
        <position position="197"/>
    </location>
    <ligand>
        <name>chlorophyll a</name>
        <dbReference type="ChEBI" id="CHEBI:58416"/>
        <label>1</label>
    </ligand>
</feature>
<reference evidence="6" key="1">
    <citation type="submission" date="2021-01" db="EMBL/GenBank/DDBJ databases">
        <authorList>
            <person name="Corre E."/>
            <person name="Pelletier E."/>
            <person name="Niang G."/>
            <person name="Scheremetjew M."/>
            <person name="Finn R."/>
            <person name="Kale V."/>
            <person name="Holt S."/>
            <person name="Cochrane G."/>
            <person name="Meng A."/>
            <person name="Brown T."/>
            <person name="Cohen L."/>
        </authorList>
    </citation>
    <scope>NUCLEOTIDE SEQUENCE</scope>
    <source>
        <strain evidence="6">PLY182g</strain>
    </source>
</reference>
<dbReference type="SUPFAM" id="SSF103511">
    <property type="entry name" value="Chlorophyll a-b binding protein"/>
    <property type="match status" value="1"/>
</dbReference>
<feature type="binding site" evidence="5">
    <location>
        <position position="200"/>
    </location>
    <ligand>
        <name>chlorophyll a</name>
        <dbReference type="ChEBI" id="CHEBI:58416"/>
        <label>1</label>
    </ligand>
</feature>
<feature type="binding site" evidence="5">
    <location>
        <position position="74"/>
    </location>
    <ligand>
        <name>chlorophyll a</name>
        <dbReference type="ChEBI" id="CHEBI:58416"/>
        <label>1</label>
    </ligand>
</feature>
<dbReference type="InterPro" id="IPR001344">
    <property type="entry name" value="Chloro_AB-bd_pln"/>
</dbReference>
<gene>
    <name evidence="6" type="ORF">CPEL01642_LOCUS13375</name>
</gene>
<dbReference type="Pfam" id="PF00504">
    <property type="entry name" value="Chloroa_b-bind"/>
    <property type="match status" value="1"/>
</dbReference>
<dbReference type="GO" id="GO:0016020">
    <property type="term" value="C:membrane"/>
    <property type="evidence" value="ECO:0007669"/>
    <property type="project" value="InterPro"/>
</dbReference>
<evidence type="ECO:0000313" key="6">
    <source>
        <dbReference type="EMBL" id="CAD8609997.1"/>
    </source>
</evidence>
<feature type="binding site" evidence="5">
    <location>
        <position position="77"/>
    </location>
    <ligand>
        <name>chlorophyll a</name>
        <dbReference type="ChEBI" id="CHEBI:58416"/>
        <label>1</label>
    </ligand>
</feature>
<sequence>MFALSLSLPALSSGLVQNVAVPQRVVSRTSSPVKMEFIDTLEGSDVETGLGIWDPIGISSSVSDEAMMWFRHSELKHGRVAMAATVGYLTTAAGYTFPGELAKGVTFASVNANGPAGAWDLVPTAGKLQIVSLLLMIEWASETKKPHYMRGGVPGKIDELPFGGIAGIWTPSIRLWDPLGFMGALTDDQKAEKRKSELKNGRLAMIGMISFIVGHALPGSVPAINF</sequence>
<dbReference type="Gene3D" id="1.10.3460.10">
    <property type="entry name" value="Chlorophyll a/b binding protein domain"/>
    <property type="match status" value="1"/>
</dbReference>
<evidence type="ECO:0000256" key="3">
    <source>
        <dbReference type="ARBA" id="ARBA00022531"/>
    </source>
</evidence>
<dbReference type="AlphaFoldDB" id="A0A7S0Q4T9"/>
<evidence type="ECO:0000256" key="1">
    <source>
        <dbReference type="ARBA" id="ARBA00004229"/>
    </source>
</evidence>
<keyword evidence="5" id="KW-0148">Chlorophyll</keyword>
<feature type="binding site" evidence="5">
    <location>
        <position position="53"/>
    </location>
    <ligand>
        <name>chlorophyll a</name>
        <dbReference type="ChEBI" id="CHEBI:58416"/>
        <label>1</label>
    </ligand>
</feature>
<organism evidence="6">
    <name type="scientific">Coccolithus braarudii</name>
    <dbReference type="NCBI Taxonomy" id="221442"/>
    <lineage>
        <taxon>Eukaryota</taxon>
        <taxon>Haptista</taxon>
        <taxon>Haptophyta</taxon>
        <taxon>Prymnesiophyceae</taxon>
        <taxon>Coccolithales</taxon>
        <taxon>Coccolithaceae</taxon>
        <taxon>Coccolithus</taxon>
    </lineage>
</organism>
<dbReference type="PANTHER" id="PTHR21649">
    <property type="entry name" value="CHLOROPHYLL A/B BINDING PROTEIN"/>
    <property type="match status" value="1"/>
</dbReference>
<comment type="subcellular location">
    <subcellularLocation>
        <location evidence="1">Plastid</location>
        <location evidence="1">Chloroplast</location>
    </subcellularLocation>
</comment>
<keyword evidence="3" id="KW-0602">Photosynthesis</keyword>
<feature type="binding site" description="axial binding residue" evidence="5">
    <location>
        <position position="79"/>
    </location>
    <ligand>
        <name>chlorophyll b</name>
        <dbReference type="ChEBI" id="CHEBI:61721"/>
        <label>1</label>
    </ligand>
    <ligandPart>
        <name>Mg</name>
        <dbReference type="ChEBI" id="CHEBI:25107"/>
    </ligandPart>
</feature>
<proteinExistence type="predicted"/>
<evidence type="ECO:0000256" key="4">
    <source>
        <dbReference type="ARBA" id="ARBA00022640"/>
    </source>
</evidence>